<sequence>MNHNDTPIPMGGKAIPAGMEADADWMNQPIVETPTVKEDYGEEYNTVEKLREELGNLKKLITNLATAVEGVFRCQALSEDPATSEAEKNKLASMIPDQINKRDKAIEQIEKVLPIFENTDYVSYKQGSEEVITISKTTFKTKEDNFNFGTACKKLTTNIFRDQKTLLDKMKAIKKAKSA</sequence>
<reference evidence="1 2" key="1">
    <citation type="journal article" date="2011" name="Genome Res.">
        <title>Phylogeny-wide analysis of social amoeba genomes highlights ancient origins for complex intercellular communication.</title>
        <authorList>
            <person name="Heidel A.J."/>
            <person name="Lawal H.M."/>
            <person name="Felder M."/>
            <person name="Schilde C."/>
            <person name="Helps N.R."/>
            <person name="Tunggal B."/>
            <person name="Rivero F."/>
            <person name="John U."/>
            <person name="Schleicher M."/>
            <person name="Eichinger L."/>
            <person name="Platzer M."/>
            <person name="Noegel A.A."/>
            <person name="Schaap P."/>
            <person name="Gloeckner G."/>
        </authorList>
    </citation>
    <scope>NUCLEOTIDE SEQUENCE [LARGE SCALE GENOMIC DNA]</scope>
    <source>
        <strain evidence="2">ATCC 26659 / Pp 5 / PN500</strain>
    </source>
</reference>
<accession>D3B4C9</accession>
<dbReference type="RefSeq" id="XP_020436294.1">
    <property type="nucleotide sequence ID" value="XM_020574222.1"/>
</dbReference>
<gene>
    <name evidence="1" type="ORF">PPL_03251</name>
</gene>
<dbReference type="EMBL" id="ADBJ01000010">
    <property type="protein sequence ID" value="EFA84177.1"/>
    <property type="molecule type" value="Genomic_DNA"/>
</dbReference>
<evidence type="ECO:0000313" key="2">
    <source>
        <dbReference type="Proteomes" id="UP000001396"/>
    </source>
</evidence>
<dbReference type="InParanoid" id="D3B4C9"/>
<dbReference type="OMA" id="RNSANFH"/>
<name>D3B4C9_HETP5</name>
<organism evidence="1 2">
    <name type="scientific">Heterostelium pallidum (strain ATCC 26659 / Pp 5 / PN500)</name>
    <name type="common">Cellular slime mold</name>
    <name type="synonym">Polysphondylium pallidum</name>
    <dbReference type="NCBI Taxonomy" id="670386"/>
    <lineage>
        <taxon>Eukaryota</taxon>
        <taxon>Amoebozoa</taxon>
        <taxon>Evosea</taxon>
        <taxon>Eumycetozoa</taxon>
        <taxon>Dictyostelia</taxon>
        <taxon>Acytosteliales</taxon>
        <taxon>Acytosteliaceae</taxon>
        <taxon>Heterostelium</taxon>
    </lineage>
</organism>
<comment type="caution">
    <text evidence="1">The sequence shown here is derived from an EMBL/GenBank/DDBJ whole genome shotgun (WGS) entry which is preliminary data.</text>
</comment>
<proteinExistence type="predicted"/>
<dbReference type="GeneID" id="31358774"/>
<dbReference type="Proteomes" id="UP000001396">
    <property type="component" value="Unassembled WGS sequence"/>
</dbReference>
<dbReference type="AlphaFoldDB" id="D3B4C9"/>
<keyword evidence="2" id="KW-1185">Reference proteome</keyword>
<evidence type="ECO:0000313" key="1">
    <source>
        <dbReference type="EMBL" id="EFA84177.1"/>
    </source>
</evidence>
<protein>
    <submittedName>
        <fullName evidence="1">Uncharacterized protein</fullName>
    </submittedName>
</protein>